<evidence type="ECO:0008006" key="3">
    <source>
        <dbReference type="Google" id="ProtNLM"/>
    </source>
</evidence>
<comment type="caution">
    <text evidence="1">The sequence shown here is derived from an EMBL/GenBank/DDBJ whole genome shotgun (WGS) entry which is preliminary data.</text>
</comment>
<dbReference type="EMBL" id="JBCNJP010000007">
    <property type="protein sequence ID" value="KAK9075318.1"/>
    <property type="molecule type" value="Genomic_DNA"/>
</dbReference>
<dbReference type="AlphaFoldDB" id="A0AAP0DLP3"/>
<gene>
    <name evidence="1" type="ORF">SSX86_003641</name>
</gene>
<dbReference type="Proteomes" id="UP001408789">
    <property type="component" value="Unassembled WGS sequence"/>
</dbReference>
<evidence type="ECO:0000313" key="2">
    <source>
        <dbReference type="Proteomes" id="UP001408789"/>
    </source>
</evidence>
<dbReference type="GO" id="GO:0003676">
    <property type="term" value="F:nucleic acid binding"/>
    <property type="evidence" value="ECO:0007669"/>
    <property type="project" value="InterPro"/>
</dbReference>
<accession>A0AAP0DLP3</accession>
<name>A0AAP0DLP3_9ASTR</name>
<protein>
    <recommendedName>
        <fullName evidence="3">RRM domain-containing protein</fullName>
    </recommendedName>
</protein>
<keyword evidence="2" id="KW-1185">Reference proteome</keyword>
<dbReference type="CDD" id="cd00590">
    <property type="entry name" value="RRM_SF"/>
    <property type="match status" value="1"/>
</dbReference>
<dbReference type="InterPro" id="IPR035979">
    <property type="entry name" value="RBD_domain_sf"/>
</dbReference>
<evidence type="ECO:0000313" key="1">
    <source>
        <dbReference type="EMBL" id="KAK9075318.1"/>
    </source>
</evidence>
<dbReference type="Gene3D" id="3.30.70.330">
    <property type="match status" value="1"/>
</dbReference>
<dbReference type="InterPro" id="IPR012677">
    <property type="entry name" value="Nucleotide-bd_a/b_plait_sf"/>
</dbReference>
<organism evidence="1 2">
    <name type="scientific">Deinandra increscens subsp. villosa</name>
    <dbReference type="NCBI Taxonomy" id="3103831"/>
    <lineage>
        <taxon>Eukaryota</taxon>
        <taxon>Viridiplantae</taxon>
        <taxon>Streptophyta</taxon>
        <taxon>Embryophyta</taxon>
        <taxon>Tracheophyta</taxon>
        <taxon>Spermatophyta</taxon>
        <taxon>Magnoliopsida</taxon>
        <taxon>eudicotyledons</taxon>
        <taxon>Gunneridae</taxon>
        <taxon>Pentapetalae</taxon>
        <taxon>asterids</taxon>
        <taxon>campanulids</taxon>
        <taxon>Asterales</taxon>
        <taxon>Asteraceae</taxon>
        <taxon>Asteroideae</taxon>
        <taxon>Heliantheae alliance</taxon>
        <taxon>Madieae</taxon>
        <taxon>Madiinae</taxon>
        <taxon>Deinandra</taxon>
    </lineage>
</organism>
<proteinExistence type="predicted"/>
<dbReference type="SUPFAM" id="SSF54928">
    <property type="entry name" value="RNA-binding domain, RBD"/>
    <property type="match status" value="1"/>
</dbReference>
<sequence length="470" mass="52820">MYNGVDLYTFPPNWQSVREDSGEEPWETVKHQSKGETHNFFHLWVCYQRIGRIWDIYISKKKRYNRENFGFIRFKNVHDIEALTKRLNEVCVKGKRLKANLLVVPRKGGSSFTRNLKGKQPATDPHKVQDRNFMAGRDKLQVMGVWNGRSYKQAFSGETLAGKGCDTVGDVSTLKTGEEYLPKTRKMVIPVEALDYPTSFFRRSLLGEAIHAFGKIVWPSYSSWISEESMGGEVQILTETWKSFEEMVTIEEVRDGGGFVVAPDGESGELWAVGQKNLVDNQVTAVEGTPSAQNARGNIPHEDVSGNEVETRGLPSEILESPENNGSDFVDELDMRSFVAPSLEEELGLANVSTDNYTWENEIGVSLPTYRRASKKNKSGRLEAIRAQSKVMRGGGKAVMWGAISHAISNSSRSKVQGDKVERMSRSETEIGEEVQSILRFGDLIGTNVKSLAGFFEEMIRGEERLNDLR</sequence>
<reference evidence="1 2" key="1">
    <citation type="submission" date="2024-04" db="EMBL/GenBank/DDBJ databases">
        <title>The reference genome of an endangered Asteraceae, Deinandra increscens subsp. villosa, native to the Central Coast of California.</title>
        <authorList>
            <person name="Guilliams M."/>
            <person name="Hasenstab-Lehman K."/>
            <person name="Meyer R."/>
            <person name="Mcevoy S."/>
        </authorList>
    </citation>
    <scope>NUCLEOTIDE SEQUENCE [LARGE SCALE GENOMIC DNA]</scope>
    <source>
        <tissue evidence="1">Leaf</tissue>
    </source>
</reference>